<evidence type="ECO:0000313" key="8">
    <source>
        <dbReference type="Proteomes" id="UP000190696"/>
    </source>
</evidence>
<dbReference type="PROSITE" id="PS50042">
    <property type="entry name" value="CNMP_BINDING_3"/>
    <property type="match status" value="1"/>
</dbReference>
<dbReference type="SUPFAM" id="SSF51206">
    <property type="entry name" value="cAMP-binding domain-like"/>
    <property type="match status" value="1"/>
</dbReference>
<dbReference type="Gene3D" id="2.60.120.10">
    <property type="entry name" value="Jelly Rolls"/>
    <property type="match status" value="1"/>
</dbReference>
<accession>A0A1S9SYZ1</accession>
<keyword evidence="2" id="KW-0238">DNA-binding</keyword>
<feature type="domain" description="Cyclic nucleotide-binding" evidence="5">
    <location>
        <begin position="20"/>
        <end position="141"/>
    </location>
</feature>
<feature type="domain" description="HTH crp-type" evidence="6">
    <location>
        <begin position="155"/>
        <end position="229"/>
    </location>
</feature>
<dbReference type="SMART" id="SM00419">
    <property type="entry name" value="HTH_CRP"/>
    <property type="match status" value="1"/>
</dbReference>
<gene>
    <name evidence="7" type="ORF">BW900_29540</name>
</gene>
<dbReference type="InterPro" id="IPR014710">
    <property type="entry name" value="RmlC-like_jellyroll"/>
</dbReference>
<dbReference type="InterPro" id="IPR050397">
    <property type="entry name" value="Env_Response_Regulators"/>
</dbReference>
<evidence type="ECO:0000256" key="2">
    <source>
        <dbReference type="ARBA" id="ARBA00023125"/>
    </source>
</evidence>
<dbReference type="Pfam" id="PF13545">
    <property type="entry name" value="HTH_Crp_2"/>
    <property type="match status" value="1"/>
</dbReference>
<evidence type="ECO:0000256" key="1">
    <source>
        <dbReference type="ARBA" id="ARBA00023015"/>
    </source>
</evidence>
<dbReference type="EMBL" id="MUAI01000070">
    <property type="protein sequence ID" value="OOR02963.1"/>
    <property type="molecule type" value="Genomic_DNA"/>
</dbReference>
<protein>
    <submittedName>
        <fullName evidence="7">cAMP-binding protein</fullName>
    </submittedName>
</protein>
<dbReference type="InterPro" id="IPR012318">
    <property type="entry name" value="HTH_CRP"/>
</dbReference>
<dbReference type="PRINTS" id="PR00034">
    <property type="entry name" value="HTHCRP"/>
</dbReference>
<name>A0A1S9SYZ1_BACMY</name>
<dbReference type="InterPro" id="IPR018335">
    <property type="entry name" value="Tscrpt_reg_HTH_Crp-type_CS"/>
</dbReference>
<keyword evidence="4" id="KW-0804">Transcription</keyword>
<evidence type="ECO:0000313" key="7">
    <source>
        <dbReference type="EMBL" id="OOR02963.1"/>
    </source>
</evidence>
<dbReference type="PANTHER" id="PTHR24567">
    <property type="entry name" value="CRP FAMILY TRANSCRIPTIONAL REGULATORY PROTEIN"/>
    <property type="match status" value="1"/>
</dbReference>
<dbReference type="PROSITE" id="PS51063">
    <property type="entry name" value="HTH_CRP_2"/>
    <property type="match status" value="1"/>
</dbReference>
<dbReference type="InterPro" id="IPR018490">
    <property type="entry name" value="cNMP-bd_dom_sf"/>
</dbReference>
<evidence type="ECO:0000256" key="4">
    <source>
        <dbReference type="ARBA" id="ARBA00023163"/>
    </source>
</evidence>
<dbReference type="AlphaFoldDB" id="A0A1S9SYZ1"/>
<dbReference type="InterPro" id="IPR036390">
    <property type="entry name" value="WH_DNA-bd_sf"/>
</dbReference>
<dbReference type="GO" id="GO:0003700">
    <property type="term" value="F:DNA-binding transcription factor activity"/>
    <property type="evidence" value="ECO:0007669"/>
    <property type="project" value="InterPro"/>
</dbReference>
<dbReference type="PANTHER" id="PTHR24567:SF28">
    <property type="entry name" value="LISTERIOLYSIN REGULATORY PROTEIN"/>
    <property type="match status" value="1"/>
</dbReference>
<dbReference type="Proteomes" id="UP000190696">
    <property type="component" value="Unassembled WGS sequence"/>
</dbReference>
<keyword evidence="3" id="KW-0010">Activator</keyword>
<dbReference type="InterPro" id="IPR000595">
    <property type="entry name" value="cNMP-bd_dom"/>
</dbReference>
<dbReference type="SMART" id="SM00100">
    <property type="entry name" value="cNMP"/>
    <property type="match status" value="1"/>
</dbReference>
<evidence type="ECO:0000256" key="3">
    <source>
        <dbReference type="ARBA" id="ARBA00023159"/>
    </source>
</evidence>
<sequence>MQKNCYLKNVVLPCPRKVLIFKSLSDEEILKIASMTKHKQFKKGQSLIYEGAKSDTLFIINQGQVKLSKLTLQGKEQILHILTSGECFCELNIFNSEEESNFSAYAMEDTKICMLTKTDMDSIMERNPSIALKLLKTVTKRLAQTENLAHNLATNDPEVRIAYIILEFCEKYGKDTDKGILINLPLTREEMANYIGMTRETISRKFSKFEDLGFITSIGNKQLMVKDTAAFRKYME</sequence>
<dbReference type="GO" id="GO:0003677">
    <property type="term" value="F:DNA binding"/>
    <property type="evidence" value="ECO:0007669"/>
    <property type="project" value="UniProtKB-KW"/>
</dbReference>
<evidence type="ECO:0000259" key="5">
    <source>
        <dbReference type="PROSITE" id="PS50042"/>
    </source>
</evidence>
<dbReference type="Gene3D" id="1.10.10.10">
    <property type="entry name" value="Winged helix-like DNA-binding domain superfamily/Winged helix DNA-binding domain"/>
    <property type="match status" value="1"/>
</dbReference>
<reference evidence="7 8" key="1">
    <citation type="submission" date="2017-01" db="EMBL/GenBank/DDBJ databases">
        <title>Bacillus cereus isolates.</title>
        <authorList>
            <person name="Beno S.M."/>
        </authorList>
    </citation>
    <scope>NUCLEOTIDE SEQUENCE [LARGE SCALE GENOMIC DNA]</scope>
    <source>
        <strain evidence="7 8">FSL W7-1108</strain>
    </source>
</reference>
<comment type="caution">
    <text evidence="7">The sequence shown here is derived from an EMBL/GenBank/DDBJ whole genome shotgun (WGS) entry which is preliminary data.</text>
</comment>
<proteinExistence type="predicted"/>
<dbReference type="GO" id="GO:0005829">
    <property type="term" value="C:cytosol"/>
    <property type="evidence" value="ECO:0007669"/>
    <property type="project" value="TreeGrafter"/>
</dbReference>
<keyword evidence="1" id="KW-0805">Transcription regulation</keyword>
<dbReference type="Pfam" id="PF00027">
    <property type="entry name" value="cNMP_binding"/>
    <property type="match status" value="1"/>
</dbReference>
<dbReference type="SUPFAM" id="SSF46785">
    <property type="entry name" value="Winged helix' DNA-binding domain"/>
    <property type="match status" value="1"/>
</dbReference>
<dbReference type="InterPro" id="IPR036388">
    <property type="entry name" value="WH-like_DNA-bd_sf"/>
</dbReference>
<evidence type="ECO:0000259" key="6">
    <source>
        <dbReference type="PROSITE" id="PS51063"/>
    </source>
</evidence>
<dbReference type="RefSeq" id="WP_078177347.1">
    <property type="nucleotide sequence ID" value="NZ_CP128136.1"/>
</dbReference>
<dbReference type="PROSITE" id="PS00042">
    <property type="entry name" value="HTH_CRP_1"/>
    <property type="match status" value="1"/>
</dbReference>
<organism evidence="7 8">
    <name type="scientific">Bacillus mycoides</name>
    <dbReference type="NCBI Taxonomy" id="1405"/>
    <lineage>
        <taxon>Bacteria</taxon>
        <taxon>Bacillati</taxon>
        <taxon>Bacillota</taxon>
        <taxon>Bacilli</taxon>
        <taxon>Bacillales</taxon>
        <taxon>Bacillaceae</taxon>
        <taxon>Bacillus</taxon>
        <taxon>Bacillus cereus group</taxon>
    </lineage>
</organism>
<dbReference type="CDD" id="cd00038">
    <property type="entry name" value="CAP_ED"/>
    <property type="match status" value="1"/>
</dbReference>
<dbReference type="CDD" id="cd00092">
    <property type="entry name" value="HTH_CRP"/>
    <property type="match status" value="1"/>
</dbReference>